<name>A0A443S4R4_9ACAR</name>
<proteinExistence type="predicted"/>
<dbReference type="VEuPathDB" id="VectorBase:LDEU009545"/>
<dbReference type="InterPro" id="IPR001370">
    <property type="entry name" value="BIR_rpt"/>
</dbReference>
<dbReference type="AlphaFoldDB" id="A0A443S4R4"/>
<sequence length="38" mass="4274">MAEAGFYLVGPADLVECVFCNGKLYNWKANNNPFIAHR</sequence>
<keyword evidence="2" id="KW-1185">Reference proteome</keyword>
<dbReference type="Proteomes" id="UP000288716">
    <property type="component" value="Unassembled WGS sequence"/>
</dbReference>
<gene>
    <name evidence="1" type="ORF">B4U80_00605</name>
</gene>
<protein>
    <submittedName>
        <fullName evidence="1">Uncharacterized protein</fullName>
    </submittedName>
</protein>
<dbReference type="PROSITE" id="PS50143">
    <property type="entry name" value="BIR_REPEAT_2"/>
    <property type="match status" value="1"/>
</dbReference>
<accession>A0A443S4R4</accession>
<evidence type="ECO:0000313" key="1">
    <source>
        <dbReference type="EMBL" id="RWS22493.1"/>
    </source>
</evidence>
<evidence type="ECO:0000313" key="2">
    <source>
        <dbReference type="Proteomes" id="UP000288716"/>
    </source>
</evidence>
<dbReference type="EMBL" id="NCKV01008635">
    <property type="protein sequence ID" value="RWS22493.1"/>
    <property type="molecule type" value="Genomic_DNA"/>
</dbReference>
<organism evidence="1 2">
    <name type="scientific">Leptotrombidium deliense</name>
    <dbReference type="NCBI Taxonomy" id="299467"/>
    <lineage>
        <taxon>Eukaryota</taxon>
        <taxon>Metazoa</taxon>
        <taxon>Ecdysozoa</taxon>
        <taxon>Arthropoda</taxon>
        <taxon>Chelicerata</taxon>
        <taxon>Arachnida</taxon>
        <taxon>Acari</taxon>
        <taxon>Acariformes</taxon>
        <taxon>Trombidiformes</taxon>
        <taxon>Prostigmata</taxon>
        <taxon>Anystina</taxon>
        <taxon>Parasitengona</taxon>
        <taxon>Trombiculoidea</taxon>
        <taxon>Trombiculidae</taxon>
        <taxon>Leptotrombidium</taxon>
    </lineage>
</organism>
<comment type="caution">
    <text evidence="1">The sequence shown here is derived from an EMBL/GenBank/DDBJ whole genome shotgun (WGS) entry which is preliminary data.</text>
</comment>
<dbReference type="OrthoDB" id="6063402at2759"/>
<dbReference type="SUPFAM" id="SSF57924">
    <property type="entry name" value="Inhibitor of apoptosis (IAP) repeat"/>
    <property type="match status" value="1"/>
</dbReference>
<reference evidence="1 2" key="1">
    <citation type="journal article" date="2018" name="Gigascience">
        <title>Genomes of trombidid mites reveal novel predicted allergens and laterally-transferred genes associated with secondary metabolism.</title>
        <authorList>
            <person name="Dong X."/>
            <person name="Chaisiri K."/>
            <person name="Xia D."/>
            <person name="Armstrong S.D."/>
            <person name="Fang Y."/>
            <person name="Donnelly M.J."/>
            <person name="Kadowaki T."/>
            <person name="McGarry J.W."/>
            <person name="Darby A.C."/>
            <person name="Makepeace B.L."/>
        </authorList>
    </citation>
    <scope>NUCLEOTIDE SEQUENCE [LARGE SCALE GENOMIC DNA]</scope>
    <source>
        <strain evidence="1">UoL-UT</strain>
    </source>
</reference>
<feature type="non-terminal residue" evidence="1">
    <location>
        <position position="38"/>
    </location>
</feature>
<dbReference type="Pfam" id="PF00653">
    <property type="entry name" value="BIR"/>
    <property type="match status" value="1"/>
</dbReference>
<dbReference type="Gene3D" id="1.10.1170.10">
    <property type="entry name" value="Inhibitor Of Apoptosis Protein (2mihbC-IAP-1), Chain A"/>
    <property type="match status" value="1"/>
</dbReference>